<feature type="compositionally biased region" description="Basic and acidic residues" evidence="1">
    <location>
        <begin position="64"/>
        <end position="81"/>
    </location>
</feature>
<protein>
    <submittedName>
        <fullName evidence="2">Uncharacterized protein</fullName>
    </submittedName>
</protein>
<dbReference type="Proteomes" id="UP000609879">
    <property type="component" value="Unassembled WGS sequence"/>
</dbReference>
<evidence type="ECO:0000256" key="1">
    <source>
        <dbReference type="SAM" id="MobiDB-lite"/>
    </source>
</evidence>
<feature type="region of interest" description="Disordered" evidence="1">
    <location>
        <begin position="52"/>
        <end position="88"/>
    </location>
</feature>
<evidence type="ECO:0000313" key="3">
    <source>
        <dbReference type="Proteomes" id="UP000609879"/>
    </source>
</evidence>
<feature type="region of interest" description="Disordered" evidence="1">
    <location>
        <begin position="105"/>
        <end position="170"/>
    </location>
</feature>
<comment type="caution">
    <text evidence="2">The sequence shown here is derived from an EMBL/GenBank/DDBJ whole genome shotgun (WGS) entry which is preliminary data.</text>
</comment>
<feature type="compositionally biased region" description="Basic and acidic residues" evidence="1">
    <location>
        <begin position="160"/>
        <end position="170"/>
    </location>
</feature>
<evidence type="ECO:0000313" key="2">
    <source>
        <dbReference type="EMBL" id="GID72939.1"/>
    </source>
</evidence>
<gene>
    <name evidence="2" type="ORF">Ade02nite_15800</name>
</gene>
<accession>A0ABQ3XYX4</accession>
<reference evidence="2 3" key="1">
    <citation type="submission" date="2021-01" db="EMBL/GenBank/DDBJ databases">
        <title>Whole genome shotgun sequence of Actinoplanes deccanensis NBRC 13994.</title>
        <authorList>
            <person name="Komaki H."/>
            <person name="Tamura T."/>
        </authorList>
    </citation>
    <scope>NUCLEOTIDE SEQUENCE [LARGE SCALE GENOMIC DNA]</scope>
    <source>
        <strain evidence="2 3">NBRC 13994</strain>
    </source>
</reference>
<sequence length="170" mass="18228">MAHVVESLPPARVGAHQLEHDGRPDAQARHVRQQGQAARRCGEVFQDQAGDALRGVQGRGQGRVRPDRVSDEDGSARRQRVEQTQQVVAQGRQRIVAGARARRVAAQVDGDGAMAEGGEPGRETLPRGGAASRAVHQDRGRAVRVAGLAEAQPDTVDLDGADRRPRESHP</sequence>
<organism evidence="2 3">
    <name type="scientific">Paractinoplanes deccanensis</name>
    <dbReference type="NCBI Taxonomy" id="113561"/>
    <lineage>
        <taxon>Bacteria</taxon>
        <taxon>Bacillati</taxon>
        <taxon>Actinomycetota</taxon>
        <taxon>Actinomycetes</taxon>
        <taxon>Micromonosporales</taxon>
        <taxon>Micromonosporaceae</taxon>
        <taxon>Paractinoplanes</taxon>
    </lineage>
</organism>
<keyword evidence="3" id="KW-1185">Reference proteome</keyword>
<dbReference type="EMBL" id="BOMI01000023">
    <property type="protein sequence ID" value="GID72939.1"/>
    <property type="molecule type" value="Genomic_DNA"/>
</dbReference>
<feature type="compositionally biased region" description="Basic and acidic residues" evidence="1">
    <location>
        <begin position="17"/>
        <end position="28"/>
    </location>
</feature>
<proteinExistence type="predicted"/>
<name>A0ABQ3XYX4_9ACTN</name>
<feature type="region of interest" description="Disordered" evidence="1">
    <location>
        <begin position="1"/>
        <end position="40"/>
    </location>
</feature>